<dbReference type="InterPro" id="IPR027417">
    <property type="entry name" value="P-loop_NTPase"/>
</dbReference>
<gene>
    <name evidence="8" type="ORF">NAEGRDRAFT_32991</name>
</gene>
<sequence length="480" mass="55385">MSIEGRTYPVDIYYIQKPISDYVRSSLQCVLNIHNSEPIESGDVLVFLTGQQEIEELVSLIEDSLFEAKKDNMLVLPLYAGLSLEEQMKIFDTVKDKRKVIISTNIAETSITIPSLRFVVDCGFVKERIYDYRSNRDCLVVTEISKSSARQRAGRAGRVMNGKCFRLYTEQDYEKLKENTIPEIQKSNLSDIILQMKALGIDNLVFFDFLSSPPSSHMAQSLETLYALGALDDSCQLTNPLGLQMAEFPTDPFVSKILLHSGNMNCSQEMLIICAMTSVRNVFVTSRQLQDRVEYVKRKFSVMEGDHLTYLNIYMSYLKNNKSSKWCYDNCITYKSMQRVEQFIHQFEKLLKRFSIPIKSIMDSNVGYGNIDPPIDTIRKCLISGYFSNAAQRQSDGSYKSVRGNDIYYIHPNSVLFKYPPEFVIFTELLFTTKVFMRDVTTIESDWLVEVCPQLFERSIDKKEREIQDRLLLLRNSEEE</sequence>
<keyword evidence="9" id="KW-1185">Reference proteome</keyword>
<dbReference type="FunFam" id="3.40.50.300:FF:000145">
    <property type="entry name" value="probable ATP-dependent RNA helicase DHX40"/>
    <property type="match status" value="1"/>
</dbReference>
<reference evidence="8 9" key="1">
    <citation type="journal article" date="2010" name="Cell">
        <title>The genome of Naegleria gruberi illuminates early eukaryotic versatility.</title>
        <authorList>
            <person name="Fritz-Laylin L.K."/>
            <person name="Prochnik S.E."/>
            <person name="Ginger M.L."/>
            <person name="Dacks J.B."/>
            <person name="Carpenter M.L."/>
            <person name="Field M.C."/>
            <person name="Kuo A."/>
            <person name="Paredez A."/>
            <person name="Chapman J."/>
            <person name="Pham J."/>
            <person name="Shu S."/>
            <person name="Neupane R."/>
            <person name="Cipriano M."/>
            <person name="Mancuso J."/>
            <person name="Tu H."/>
            <person name="Salamov A."/>
            <person name="Lindquist E."/>
            <person name="Shapiro H."/>
            <person name="Lucas S."/>
            <person name="Grigoriev I.V."/>
            <person name="Cande W.Z."/>
            <person name="Fulton C."/>
            <person name="Rokhsar D.S."/>
            <person name="Dawson S.C."/>
        </authorList>
    </citation>
    <scope>NUCLEOTIDE SEQUENCE [LARGE SCALE GENOMIC DNA]</scope>
    <source>
        <strain evidence="8 9">NEG-M</strain>
    </source>
</reference>
<evidence type="ECO:0000256" key="5">
    <source>
        <dbReference type="ARBA" id="ARBA00022840"/>
    </source>
</evidence>
<dbReference type="Pfam" id="PF21010">
    <property type="entry name" value="HA2_C"/>
    <property type="match status" value="1"/>
</dbReference>
<keyword evidence="4" id="KW-0347">Helicase</keyword>
<dbReference type="PANTHER" id="PTHR18934">
    <property type="entry name" value="ATP-DEPENDENT RNA HELICASE"/>
    <property type="match status" value="1"/>
</dbReference>
<dbReference type="SUPFAM" id="SSF52540">
    <property type="entry name" value="P-loop containing nucleoside triphosphate hydrolases"/>
    <property type="match status" value="1"/>
</dbReference>
<dbReference type="SMART" id="SM00490">
    <property type="entry name" value="HELICc"/>
    <property type="match status" value="1"/>
</dbReference>
<dbReference type="Pfam" id="PF07717">
    <property type="entry name" value="OB_NTP_bind"/>
    <property type="match status" value="1"/>
</dbReference>
<dbReference type="eggNOG" id="KOG0922">
    <property type="taxonomic scope" value="Eukaryota"/>
</dbReference>
<evidence type="ECO:0000313" key="8">
    <source>
        <dbReference type="EMBL" id="EFC45428.1"/>
    </source>
</evidence>
<dbReference type="Proteomes" id="UP000006671">
    <property type="component" value="Unassembled WGS sequence"/>
</dbReference>
<keyword evidence="5" id="KW-0067">ATP-binding</keyword>
<dbReference type="InterPro" id="IPR011709">
    <property type="entry name" value="DEAD-box_helicase_OB_fold"/>
</dbReference>
<proteinExistence type="predicted"/>
<protein>
    <recommendedName>
        <fullName evidence="1">RNA helicase</fullName>
        <ecNumber evidence="1">3.6.4.13</ecNumber>
    </recommendedName>
</protein>
<evidence type="ECO:0000313" key="9">
    <source>
        <dbReference type="Proteomes" id="UP000006671"/>
    </source>
</evidence>
<dbReference type="EC" id="3.6.4.13" evidence="1"/>
<evidence type="ECO:0000256" key="2">
    <source>
        <dbReference type="ARBA" id="ARBA00022741"/>
    </source>
</evidence>
<dbReference type="RefSeq" id="XP_002678172.1">
    <property type="nucleotide sequence ID" value="XM_002678126.1"/>
</dbReference>
<dbReference type="Gene3D" id="1.20.120.1080">
    <property type="match status" value="1"/>
</dbReference>
<dbReference type="EMBL" id="GG738863">
    <property type="protein sequence ID" value="EFC45428.1"/>
    <property type="molecule type" value="Genomic_DNA"/>
</dbReference>
<dbReference type="GO" id="GO:0003724">
    <property type="term" value="F:RNA helicase activity"/>
    <property type="evidence" value="ECO:0007669"/>
    <property type="project" value="UniProtKB-EC"/>
</dbReference>
<evidence type="ECO:0000256" key="6">
    <source>
        <dbReference type="ARBA" id="ARBA00047984"/>
    </source>
</evidence>
<dbReference type="GeneID" id="8857320"/>
<dbReference type="Gene3D" id="3.40.50.300">
    <property type="entry name" value="P-loop containing nucleotide triphosphate hydrolases"/>
    <property type="match status" value="1"/>
</dbReference>
<dbReference type="GO" id="GO:0016787">
    <property type="term" value="F:hydrolase activity"/>
    <property type="evidence" value="ECO:0007669"/>
    <property type="project" value="UniProtKB-KW"/>
</dbReference>
<dbReference type="CDD" id="cd18791">
    <property type="entry name" value="SF2_C_RHA"/>
    <property type="match status" value="1"/>
</dbReference>
<dbReference type="AlphaFoldDB" id="D2VCK3"/>
<dbReference type="InterPro" id="IPR048333">
    <property type="entry name" value="HA2_WH"/>
</dbReference>
<keyword evidence="2" id="KW-0547">Nucleotide-binding</keyword>
<evidence type="ECO:0000256" key="4">
    <source>
        <dbReference type="ARBA" id="ARBA00022806"/>
    </source>
</evidence>
<dbReference type="OrthoDB" id="10253254at2759"/>
<name>D2VCK3_NAEGR</name>
<comment type="catalytic activity">
    <reaction evidence="6">
        <text>ATP + H2O = ADP + phosphate + H(+)</text>
        <dbReference type="Rhea" id="RHEA:13065"/>
        <dbReference type="ChEBI" id="CHEBI:15377"/>
        <dbReference type="ChEBI" id="CHEBI:15378"/>
        <dbReference type="ChEBI" id="CHEBI:30616"/>
        <dbReference type="ChEBI" id="CHEBI:43474"/>
        <dbReference type="ChEBI" id="CHEBI:456216"/>
        <dbReference type="EC" id="3.6.4.13"/>
    </reaction>
</comment>
<dbReference type="PANTHER" id="PTHR18934:SF136">
    <property type="entry name" value="ATP-DEPENDENT RNA HELICASE DHX35-RELATED"/>
    <property type="match status" value="1"/>
</dbReference>
<keyword evidence="3" id="KW-0378">Hydrolase</keyword>
<evidence type="ECO:0000256" key="3">
    <source>
        <dbReference type="ARBA" id="ARBA00022801"/>
    </source>
</evidence>
<dbReference type="VEuPathDB" id="AmoebaDB:NAEGRDRAFT_32991"/>
<dbReference type="InterPro" id="IPR001650">
    <property type="entry name" value="Helicase_C-like"/>
</dbReference>
<dbReference type="InParanoid" id="D2VCK3"/>
<dbReference type="OMA" id="FHEVMET"/>
<evidence type="ECO:0000259" key="7">
    <source>
        <dbReference type="PROSITE" id="PS51194"/>
    </source>
</evidence>
<evidence type="ECO:0000256" key="1">
    <source>
        <dbReference type="ARBA" id="ARBA00012552"/>
    </source>
</evidence>
<dbReference type="Pfam" id="PF00271">
    <property type="entry name" value="Helicase_C"/>
    <property type="match status" value="1"/>
</dbReference>
<organism evidence="9">
    <name type="scientific">Naegleria gruberi</name>
    <name type="common">Amoeba</name>
    <dbReference type="NCBI Taxonomy" id="5762"/>
    <lineage>
        <taxon>Eukaryota</taxon>
        <taxon>Discoba</taxon>
        <taxon>Heterolobosea</taxon>
        <taxon>Tetramitia</taxon>
        <taxon>Eutetramitia</taxon>
        <taxon>Vahlkampfiidae</taxon>
        <taxon>Naegleria</taxon>
    </lineage>
</organism>
<dbReference type="KEGG" id="ngr:NAEGRDRAFT_32991"/>
<dbReference type="Pfam" id="PF04408">
    <property type="entry name" value="WHD_HA2"/>
    <property type="match status" value="1"/>
</dbReference>
<dbReference type="STRING" id="5762.D2VCK3"/>
<dbReference type="InterPro" id="IPR007502">
    <property type="entry name" value="Helicase-assoc_dom"/>
</dbReference>
<dbReference type="SMART" id="SM00847">
    <property type="entry name" value="HA2"/>
    <property type="match status" value="1"/>
</dbReference>
<dbReference type="GO" id="GO:0005524">
    <property type="term" value="F:ATP binding"/>
    <property type="evidence" value="ECO:0007669"/>
    <property type="project" value="UniProtKB-KW"/>
</dbReference>
<accession>D2VCK3</accession>
<feature type="domain" description="Helicase C-terminal" evidence="7">
    <location>
        <begin position="25"/>
        <end position="200"/>
    </location>
</feature>
<dbReference type="PROSITE" id="PS51194">
    <property type="entry name" value="HELICASE_CTER"/>
    <property type="match status" value="1"/>
</dbReference>
<dbReference type="GO" id="GO:0003723">
    <property type="term" value="F:RNA binding"/>
    <property type="evidence" value="ECO:0007669"/>
    <property type="project" value="TreeGrafter"/>
</dbReference>